<evidence type="ECO:0008006" key="4">
    <source>
        <dbReference type="Google" id="ProtNLM"/>
    </source>
</evidence>
<dbReference type="RefSeq" id="WP_184294119.1">
    <property type="nucleotide sequence ID" value="NZ_JACHXO010000001.1"/>
</dbReference>
<feature type="region of interest" description="Disordered" evidence="1">
    <location>
        <begin position="20"/>
        <end position="44"/>
    </location>
</feature>
<keyword evidence="3" id="KW-1185">Reference proteome</keyword>
<evidence type="ECO:0000313" key="3">
    <source>
        <dbReference type="Proteomes" id="UP000574369"/>
    </source>
</evidence>
<name>A0ABR6GQJ2_9BURK</name>
<gene>
    <name evidence="2" type="ORF">FHS28_000803</name>
</gene>
<dbReference type="EMBL" id="JACHXO010000001">
    <property type="protein sequence ID" value="MBB3193438.1"/>
    <property type="molecule type" value="Genomic_DNA"/>
</dbReference>
<evidence type="ECO:0000313" key="2">
    <source>
        <dbReference type="EMBL" id="MBB3193438.1"/>
    </source>
</evidence>
<comment type="caution">
    <text evidence="2">The sequence shown here is derived from an EMBL/GenBank/DDBJ whole genome shotgun (WGS) entry which is preliminary data.</text>
</comment>
<dbReference type="Proteomes" id="UP000574369">
    <property type="component" value="Unassembled WGS sequence"/>
</dbReference>
<proteinExistence type="predicted"/>
<organism evidence="2 3">
    <name type="scientific">Roseateles terrae</name>
    <dbReference type="NCBI Taxonomy" id="431060"/>
    <lineage>
        <taxon>Bacteria</taxon>
        <taxon>Pseudomonadati</taxon>
        <taxon>Pseudomonadota</taxon>
        <taxon>Betaproteobacteria</taxon>
        <taxon>Burkholderiales</taxon>
        <taxon>Sphaerotilaceae</taxon>
        <taxon>Roseateles</taxon>
    </lineage>
</organism>
<sequence>MTFAKVVVYPQNIQGLINMSHAMPQPWDSSPTERQPDPLSAEPGKRSVELAFLSRLMDAAKTAGSAVLKRADRAPSSVATSLEHMQNPVFQQAARAMERSMPVNTGFGRFRDEN</sequence>
<evidence type="ECO:0000256" key="1">
    <source>
        <dbReference type="SAM" id="MobiDB-lite"/>
    </source>
</evidence>
<reference evidence="2 3" key="1">
    <citation type="submission" date="2020-08" db="EMBL/GenBank/DDBJ databases">
        <title>Genomic Encyclopedia of Type Strains, Phase III (KMG-III): the genomes of soil and plant-associated and newly described type strains.</title>
        <authorList>
            <person name="Whitman W."/>
        </authorList>
    </citation>
    <scope>NUCLEOTIDE SEQUENCE [LARGE SCALE GENOMIC DNA]</scope>
    <source>
        <strain evidence="2 3">CECT 7247</strain>
    </source>
</reference>
<accession>A0ABR6GQJ2</accession>
<protein>
    <recommendedName>
        <fullName evidence="4">Flagellar protein FlgJ N-terminal domain-containing protein</fullName>
    </recommendedName>
</protein>